<feature type="compositionally biased region" description="Polar residues" evidence="1">
    <location>
        <begin position="41"/>
        <end position="50"/>
    </location>
</feature>
<evidence type="ECO:0000313" key="3">
    <source>
        <dbReference type="Proteomes" id="UP001558613"/>
    </source>
</evidence>
<protein>
    <submittedName>
        <fullName evidence="2">Uncharacterized protein</fullName>
    </submittedName>
</protein>
<dbReference type="Proteomes" id="UP001558613">
    <property type="component" value="Unassembled WGS sequence"/>
</dbReference>
<accession>A0ABR3NAL7</accession>
<organism evidence="2 3">
    <name type="scientific">Cirrhinus molitorella</name>
    <name type="common">mud carp</name>
    <dbReference type="NCBI Taxonomy" id="172907"/>
    <lineage>
        <taxon>Eukaryota</taxon>
        <taxon>Metazoa</taxon>
        <taxon>Chordata</taxon>
        <taxon>Craniata</taxon>
        <taxon>Vertebrata</taxon>
        <taxon>Euteleostomi</taxon>
        <taxon>Actinopterygii</taxon>
        <taxon>Neopterygii</taxon>
        <taxon>Teleostei</taxon>
        <taxon>Ostariophysi</taxon>
        <taxon>Cypriniformes</taxon>
        <taxon>Cyprinidae</taxon>
        <taxon>Labeoninae</taxon>
        <taxon>Labeonini</taxon>
        <taxon>Cirrhinus</taxon>
    </lineage>
</organism>
<reference evidence="2 3" key="1">
    <citation type="submission" date="2023-09" db="EMBL/GenBank/DDBJ databases">
        <authorList>
            <person name="Wang M."/>
        </authorList>
    </citation>
    <scope>NUCLEOTIDE SEQUENCE [LARGE SCALE GENOMIC DNA]</scope>
    <source>
        <strain evidence="2">GT-2023</strain>
        <tissue evidence="2">Liver</tissue>
    </source>
</reference>
<proteinExistence type="predicted"/>
<comment type="caution">
    <text evidence="2">The sequence shown here is derived from an EMBL/GenBank/DDBJ whole genome shotgun (WGS) entry which is preliminary data.</text>
</comment>
<sequence length="68" mass="7830">MSERGREKESEISLQALRHPVPLMRDGTSEWSLSEKRSRELSQPVSQTDPMESVRSRLSEGQDEETEL</sequence>
<feature type="compositionally biased region" description="Basic and acidic residues" evidence="1">
    <location>
        <begin position="1"/>
        <end position="11"/>
    </location>
</feature>
<keyword evidence="3" id="KW-1185">Reference proteome</keyword>
<evidence type="ECO:0000256" key="1">
    <source>
        <dbReference type="SAM" id="MobiDB-lite"/>
    </source>
</evidence>
<name>A0ABR3NAL7_9TELE</name>
<dbReference type="EMBL" id="JAYMGO010000005">
    <property type="protein sequence ID" value="KAL1273907.1"/>
    <property type="molecule type" value="Genomic_DNA"/>
</dbReference>
<gene>
    <name evidence="2" type="ORF">QQF64_026721</name>
</gene>
<evidence type="ECO:0000313" key="2">
    <source>
        <dbReference type="EMBL" id="KAL1273907.1"/>
    </source>
</evidence>
<feature type="region of interest" description="Disordered" evidence="1">
    <location>
        <begin position="1"/>
        <end position="68"/>
    </location>
</feature>